<sequence>MSKSTLAILIYVAGLIFGALVLNIWSAETGPKAFIGIIWTAILLIALFYADKHEKK</sequence>
<dbReference type="Proteomes" id="UP000005306">
    <property type="component" value="Unassembled WGS sequence"/>
</dbReference>
<gene>
    <name evidence="2" type="ORF">PU1002_02021</name>
</gene>
<evidence type="ECO:0000256" key="1">
    <source>
        <dbReference type="SAM" id="Phobius"/>
    </source>
</evidence>
<dbReference type="HOGENOM" id="CLU_3005609_0_0_5"/>
<keyword evidence="1" id="KW-0472">Membrane</keyword>
<protein>
    <submittedName>
        <fullName evidence="2">Possible transmembrane protein</fullName>
    </submittedName>
</protein>
<feature type="transmembrane region" description="Helical" evidence="1">
    <location>
        <begin position="33"/>
        <end position="50"/>
    </location>
</feature>
<keyword evidence="1" id="KW-1133">Transmembrane helix</keyword>
<dbReference type="EMBL" id="AAPV01000001">
    <property type="protein sequence ID" value="EAS84455.1"/>
    <property type="molecule type" value="Genomic_DNA"/>
</dbReference>
<proteinExistence type="predicted"/>
<keyword evidence="1 2" id="KW-0812">Transmembrane</keyword>
<feature type="transmembrane region" description="Helical" evidence="1">
    <location>
        <begin position="7"/>
        <end position="27"/>
    </location>
</feature>
<dbReference type="RefSeq" id="WP_006997042.1">
    <property type="nucleotide sequence ID" value="NZ_CH724130.1"/>
</dbReference>
<comment type="caution">
    <text evidence="2">The sequence shown here is derived from an EMBL/GenBank/DDBJ whole genome shotgun (WGS) entry which is preliminary data.</text>
</comment>
<reference evidence="2 3" key="1">
    <citation type="submission" date="2006-04" db="EMBL/GenBank/DDBJ databases">
        <authorList>
            <person name="Giovannoni S.J."/>
            <person name="Cho J.-C."/>
            <person name="Ferriera S."/>
            <person name="Johnson J."/>
            <person name="Kravitz S."/>
            <person name="Halpern A."/>
            <person name="Remington K."/>
            <person name="Beeson K."/>
            <person name="Tran B."/>
            <person name="Rogers Y.-H."/>
            <person name="Friedman R."/>
            <person name="Venter J.C."/>
        </authorList>
    </citation>
    <scope>NUCLEOTIDE SEQUENCE [LARGE SCALE GENOMIC DNA]</scope>
    <source>
        <strain evidence="2 3">HTCC1002</strain>
    </source>
</reference>
<evidence type="ECO:0000313" key="3">
    <source>
        <dbReference type="Proteomes" id="UP000005306"/>
    </source>
</evidence>
<dbReference type="AlphaFoldDB" id="Q1V2S3"/>
<accession>Q1V2S3</accession>
<organism evidence="2 3">
    <name type="scientific">Pelagibacter ubique (strain HTCC1002)</name>
    <dbReference type="NCBI Taxonomy" id="314261"/>
    <lineage>
        <taxon>Bacteria</taxon>
        <taxon>Pseudomonadati</taxon>
        <taxon>Pseudomonadota</taxon>
        <taxon>Alphaproteobacteria</taxon>
        <taxon>Candidatus Pelagibacterales</taxon>
        <taxon>Candidatus Pelagibacteraceae</taxon>
        <taxon>Candidatus Pelagibacter</taxon>
    </lineage>
</organism>
<evidence type="ECO:0000313" key="2">
    <source>
        <dbReference type="EMBL" id="EAS84455.1"/>
    </source>
</evidence>
<name>Q1V2S3_PELU1</name>